<evidence type="ECO:0000256" key="7">
    <source>
        <dbReference type="ARBA" id="ARBA00023157"/>
    </source>
</evidence>
<dbReference type="Pfam" id="PF07992">
    <property type="entry name" value="Pyr_redox_2"/>
    <property type="match status" value="1"/>
</dbReference>
<dbReference type="PATRIC" id="fig|1162668.3.peg.241"/>
<dbReference type="SUPFAM" id="SSF55424">
    <property type="entry name" value="FAD/NAD-linked reductases, dimerisation (C-terminal) domain"/>
    <property type="match status" value="1"/>
</dbReference>
<dbReference type="PROSITE" id="PS00076">
    <property type="entry name" value="PYRIDINE_REDOX_1"/>
    <property type="match status" value="1"/>
</dbReference>
<keyword evidence="8 13" id="KW-0676">Redox-active center</keyword>
<keyword evidence="3 13" id="KW-0285">Flavoprotein</keyword>
<evidence type="ECO:0000256" key="2">
    <source>
        <dbReference type="ARBA" id="ARBA00012608"/>
    </source>
</evidence>
<feature type="binding site" evidence="11">
    <location>
        <position position="118"/>
    </location>
    <ligand>
        <name>FAD</name>
        <dbReference type="ChEBI" id="CHEBI:57692"/>
    </ligand>
</feature>
<dbReference type="GO" id="GO:0006103">
    <property type="term" value="P:2-oxoglutarate metabolic process"/>
    <property type="evidence" value="ECO:0007669"/>
    <property type="project" value="TreeGrafter"/>
</dbReference>
<evidence type="ECO:0000256" key="10">
    <source>
        <dbReference type="PIRSR" id="PIRSR000350-2"/>
    </source>
</evidence>
<evidence type="ECO:0000256" key="5">
    <source>
        <dbReference type="ARBA" id="ARBA00023002"/>
    </source>
</evidence>
<keyword evidence="17" id="KW-1185">Reference proteome</keyword>
<evidence type="ECO:0000313" key="17">
    <source>
        <dbReference type="Proteomes" id="UP000007382"/>
    </source>
</evidence>
<dbReference type="NCBIfam" id="TIGR01350">
    <property type="entry name" value="lipoamide_DH"/>
    <property type="match status" value="1"/>
</dbReference>
<dbReference type="PANTHER" id="PTHR22912">
    <property type="entry name" value="DISULFIDE OXIDOREDUCTASE"/>
    <property type="match status" value="1"/>
</dbReference>
<evidence type="ECO:0000259" key="14">
    <source>
        <dbReference type="Pfam" id="PF02852"/>
    </source>
</evidence>
<gene>
    <name evidence="16" type="ordered locus">LFE_0205</name>
</gene>
<dbReference type="Pfam" id="PF02852">
    <property type="entry name" value="Pyr_redox_dim"/>
    <property type="match status" value="1"/>
</dbReference>
<keyword evidence="7" id="KW-1015">Disulfide bond</keyword>
<organism evidence="16 17">
    <name type="scientific">Leptospirillum ferrooxidans (strain C2-3)</name>
    <dbReference type="NCBI Taxonomy" id="1162668"/>
    <lineage>
        <taxon>Bacteria</taxon>
        <taxon>Pseudomonadati</taxon>
        <taxon>Nitrospirota</taxon>
        <taxon>Nitrospiria</taxon>
        <taxon>Nitrospirales</taxon>
        <taxon>Nitrospiraceae</taxon>
        <taxon>Leptospirillum</taxon>
    </lineage>
</organism>
<dbReference type="AlphaFoldDB" id="I0IKY2"/>
<feature type="binding site" evidence="11">
    <location>
        <position position="278"/>
    </location>
    <ligand>
        <name>NAD(+)</name>
        <dbReference type="ChEBI" id="CHEBI:57540"/>
    </ligand>
</feature>
<feature type="binding site" evidence="11">
    <location>
        <position position="56"/>
    </location>
    <ligand>
        <name>FAD</name>
        <dbReference type="ChEBI" id="CHEBI:57692"/>
    </ligand>
</feature>
<dbReference type="InterPro" id="IPR023753">
    <property type="entry name" value="FAD/NAD-binding_dom"/>
</dbReference>
<accession>I0IKY2</accession>
<dbReference type="eggNOG" id="COG1249">
    <property type="taxonomic scope" value="Bacteria"/>
</dbReference>
<evidence type="ECO:0000256" key="1">
    <source>
        <dbReference type="ARBA" id="ARBA00007532"/>
    </source>
</evidence>
<dbReference type="InterPro" id="IPR006258">
    <property type="entry name" value="Lipoamide_DH"/>
</dbReference>
<evidence type="ECO:0000256" key="9">
    <source>
        <dbReference type="ARBA" id="ARBA00049187"/>
    </source>
</evidence>
<protein>
    <recommendedName>
        <fullName evidence="2 13">Dihydrolipoyl dehydrogenase</fullName>
        <ecNumber evidence="2 13">1.8.1.4</ecNumber>
    </recommendedName>
</protein>
<keyword evidence="11" id="KW-0547">Nucleotide-binding</keyword>
<dbReference type="EC" id="1.8.1.4" evidence="2 13"/>
<proteinExistence type="inferred from homology"/>
<reference evidence="17" key="2">
    <citation type="submission" date="2012-03" db="EMBL/GenBank/DDBJ databases">
        <title>The complete genome sequence of the pioneer microbe on fresh volcanic deposit, Leptospirillum ferrooxidans strain C2-3.</title>
        <authorList>
            <person name="Fujimura R."/>
            <person name="Sato Y."/>
            <person name="Nishizawa T."/>
            <person name="Nanba K."/>
            <person name="Oshima K."/>
            <person name="Hattori M."/>
            <person name="Kamijo T."/>
            <person name="Ohta H."/>
        </authorList>
    </citation>
    <scope>NUCLEOTIDE SEQUENCE [LARGE SCALE GENOMIC DNA]</scope>
    <source>
        <strain evidence="17">C2-3</strain>
    </source>
</reference>
<dbReference type="Gene3D" id="3.50.50.60">
    <property type="entry name" value="FAD/NAD(P)-binding domain"/>
    <property type="match status" value="2"/>
</dbReference>
<dbReference type="FunFam" id="3.30.390.30:FF:000001">
    <property type="entry name" value="Dihydrolipoyl dehydrogenase"/>
    <property type="match status" value="1"/>
</dbReference>
<comment type="cofactor">
    <cofactor evidence="11 13">
        <name>FAD</name>
        <dbReference type="ChEBI" id="CHEBI:57692"/>
    </cofactor>
    <text evidence="11 13">Binds 1 FAD per subunit.</text>
</comment>
<dbReference type="SUPFAM" id="SSF51905">
    <property type="entry name" value="FAD/NAD(P)-binding domain"/>
    <property type="match status" value="1"/>
</dbReference>
<evidence type="ECO:0000256" key="11">
    <source>
        <dbReference type="PIRSR" id="PIRSR000350-3"/>
    </source>
</evidence>
<evidence type="ECO:0000256" key="4">
    <source>
        <dbReference type="ARBA" id="ARBA00022827"/>
    </source>
</evidence>
<dbReference type="PIRSF" id="PIRSF000350">
    <property type="entry name" value="Mercury_reductase_MerA"/>
    <property type="match status" value="1"/>
</dbReference>
<name>I0IKY2_LEPFC</name>
<dbReference type="GO" id="GO:0004148">
    <property type="term" value="F:dihydrolipoyl dehydrogenase (NADH) activity"/>
    <property type="evidence" value="ECO:0007669"/>
    <property type="project" value="UniProtKB-EC"/>
</dbReference>
<feature type="binding site" evidence="11">
    <location>
        <begin position="146"/>
        <end position="148"/>
    </location>
    <ligand>
        <name>FAD</name>
        <dbReference type="ChEBI" id="CHEBI:57692"/>
    </ligand>
</feature>
<dbReference type="InterPro" id="IPR012999">
    <property type="entry name" value="Pyr_OxRdtase_I_AS"/>
</dbReference>
<dbReference type="KEGG" id="lfc:LFE_0205"/>
<feature type="active site" description="Proton acceptor" evidence="10">
    <location>
        <position position="452"/>
    </location>
</feature>
<evidence type="ECO:0000256" key="3">
    <source>
        <dbReference type="ARBA" id="ARBA00022630"/>
    </source>
</evidence>
<dbReference type="InterPro" id="IPR016156">
    <property type="entry name" value="FAD/NAD-linked_Rdtase_dimer_sf"/>
</dbReference>
<feature type="binding site" evidence="11">
    <location>
        <begin position="183"/>
        <end position="190"/>
    </location>
    <ligand>
        <name>NAD(+)</name>
        <dbReference type="ChEBI" id="CHEBI:57540"/>
    </ligand>
</feature>
<dbReference type="HOGENOM" id="CLU_016755_0_3_0"/>
<feature type="binding site" evidence="11">
    <location>
        <begin position="325"/>
        <end position="328"/>
    </location>
    <ligand>
        <name>FAD</name>
        <dbReference type="ChEBI" id="CHEBI:57692"/>
    </ligand>
</feature>
<reference evidence="16 17" key="1">
    <citation type="journal article" date="2012" name="J. Bacteriol.">
        <title>Complete Genome Sequence of Leptospirillum ferrooxidans Strain C2-3, Isolated from a Fresh Volcanic Ash Deposit on the Island of Miyake, Japan.</title>
        <authorList>
            <person name="Fujimura R."/>
            <person name="Sato Y."/>
            <person name="Nishizawa T."/>
            <person name="Oshima K."/>
            <person name="Kim S.-W."/>
            <person name="Hattori M."/>
            <person name="Kamijo T."/>
            <person name="Ohta H."/>
        </authorList>
    </citation>
    <scope>NUCLEOTIDE SEQUENCE [LARGE SCALE GENOMIC DNA]</scope>
    <source>
        <strain evidence="16 17">C2-3</strain>
    </source>
</reference>
<comment type="similarity">
    <text evidence="1 13">Belongs to the class-I pyridine nucleotide-disulfide oxidoreductase family.</text>
</comment>
<dbReference type="STRING" id="1162668.LFE_0205"/>
<dbReference type="InterPro" id="IPR050151">
    <property type="entry name" value="Class-I_Pyr_Nuc-Dis_Oxidored"/>
</dbReference>
<evidence type="ECO:0000313" key="16">
    <source>
        <dbReference type="EMBL" id="BAM05931.1"/>
    </source>
</evidence>
<dbReference type="OrthoDB" id="9800167at2"/>
<dbReference type="InterPro" id="IPR001100">
    <property type="entry name" value="Pyr_nuc-diS_OxRdtase"/>
</dbReference>
<dbReference type="GO" id="GO:0005737">
    <property type="term" value="C:cytoplasm"/>
    <property type="evidence" value="ECO:0007669"/>
    <property type="project" value="UniProtKB-ARBA"/>
</dbReference>
<evidence type="ECO:0000256" key="8">
    <source>
        <dbReference type="ARBA" id="ARBA00023284"/>
    </source>
</evidence>
<feature type="binding site" evidence="11">
    <location>
        <position position="319"/>
    </location>
    <ligand>
        <name>FAD</name>
        <dbReference type="ChEBI" id="CHEBI:57692"/>
    </ligand>
</feature>
<dbReference type="EMBL" id="AP012342">
    <property type="protein sequence ID" value="BAM05931.1"/>
    <property type="molecule type" value="Genomic_DNA"/>
</dbReference>
<dbReference type="PANTHER" id="PTHR22912:SF151">
    <property type="entry name" value="DIHYDROLIPOYL DEHYDROGENASE, MITOCHONDRIAL"/>
    <property type="match status" value="1"/>
</dbReference>
<feature type="binding site" evidence="11">
    <location>
        <position position="206"/>
    </location>
    <ligand>
        <name>NAD(+)</name>
        <dbReference type="ChEBI" id="CHEBI:57540"/>
    </ligand>
</feature>
<dbReference type="InterPro" id="IPR004099">
    <property type="entry name" value="Pyr_nucl-diS_OxRdtase_dimer"/>
</dbReference>
<evidence type="ECO:0000256" key="6">
    <source>
        <dbReference type="ARBA" id="ARBA00023027"/>
    </source>
</evidence>
<evidence type="ECO:0000256" key="12">
    <source>
        <dbReference type="PIRSR" id="PIRSR000350-4"/>
    </source>
</evidence>
<dbReference type="Gene3D" id="3.30.390.30">
    <property type="match status" value="1"/>
</dbReference>
<dbReference type="Proteomes" id="UP000007382">
    <property type="component" value="Chromosome"/>
</dbReference>
<feature type="domain" description="Pyridine nucleotide-disulphide oxidoreductase dimerisation" evidence="14">
    <location>
        <begin position="354"/>
        <end position="462"/>
    </location>
</feature>
<comment type="miscellaneous">
    <text evidence="13">The active site is a redox-active disulfide bond.</text>
</comment>
<dbReference type="InterPro" id="IPR036188">
    <property type="entry name" value="FAD/NAD-bd_sf"/>
</dbReference>
<dbReference type="GO" id="GO:0050660">
    <property type="term" value="F:flavin adenine dinucleotide binding"/>
    <property type="evidence" value="ECO:0007669"/>
    <property type="project" value="InterPro"/>
</dbReference>
<feature type="domain" description="FAD/NAD(P)-binding" evidence="15">
    <location>
        <begin position="10"/>
        <end position="334"/>
    </location>
</feature>
<evidence type="ECO:0000259" key="15">
    <source>
        <dbReference type="Pfam" id="PF07992"/>
    </source>
</evidence>
<evidence type="ECO:0000256" key="13">
    <source>
        <dbReference type="RuleBase" id="RU003692"/>
    </source>
</evidence>
<keyword evidence="5 13" id="KW-0560">Oxidoreductase</keyword>
<comment type="catalytic activity">
    <reaction evidence="9 13">
        <text>N(6)-[(R)-dihydrolipoyl]-L-lysyl-[protein] + NAD(+) = N(6)-[(R)-lipoyl]-L-lysyl-[protein] + NADH + H(+)</text>
        <dbReference type="Rhea" id="RHEA:15045"/>
        <dbReference type="Rhea" id="RHEA-COMP:10474"/>
        <dbReference type="Rhea" id="RHEA-COMP:10475"/>
        <dbReference type="ChEBI" id="CHEBI:15378"/>
        <dbReference type="ChEBI" id="CHEBI:57540"/>
        <dbReference type="ChEBI" id="CHEBI:57945"/>
        <dbReference type="ChEBI" id="CHEBI:83099"/>
        <dbReference type="ChEBI" id="CHEBI:83100"/>
        <dbReference type="EC" id="1.8.1.4"/>
    </reaction>
</comment>
<keyword evidence="4 11" id="KW-0274">FAD</keyword>
<sequence>MIVEGLDRSFDLIVIGGGPAGYMGALRASELGMRVALVESRKVGGVCLHQGCIPTKSLLEVSSLIQKTATPTNGLYYDPPKIKHDEVVAFGQSVINRLHQGIKHLLKTAGVMTFESSGSLLGTGKVVLSEGLSPLVLHAKNILLATGSRPKSFPGLPFDHERVIDSSDALLLNPAGKKIGILGGGVVGVEFSQIFTSLGGSVTILEREPTLLPGEDSELVSILSRELDRQGVVLKCGISIRDVVRTDQNVSLSLKPSNSSTESPPEDLSFDYLLVAIGRVPNTETLGLDSVGLTVSTGGFVLVNGSGWTGVEGLYAAGDLVGGAMLAHAATHEAIVSVEHMAGLNPPPNDPNTVPRVVYTHPELVSVGMTLEQARKKGFQAILKKFPMMANGRSLIHGDRRGIVKMVVDEESGALLGFGGVGPGLSEILPVATLAIGLPDGADRLSHSIFPHPTVAETIWDALKSR</sequence>
<keyword evidence="6 11" id="KW-0520">NAD</keyword>
<dbReference type="RefSeq" id="WP_014448425.1">
    <property type="nucleotide sequence ID" value="NC_017094.1"/>
</dbReference>
<dbReference type="PRINTS" id="PR00368">
    <property type="entry name" value="FADPNR"/>
</dbReference>
<dbReference type="PRINTS" id="PR00411">
    <property type="entry name" value="PNDRDTASEI"/>
</dbReference>
<feature type="disulfide bond" description="Redox-active" evidence="12">
    <location>
        <begin position="47"/>
        <end position="52"/>
    </location>
</feature>